<reference evidence="10" key="1">
    <citation type="submission" date="2017-02" db="EMBL/GenBank/DDBJ databases">
        <authorList>
            <person name="Varghese N."/>
            <person name="Submissions S."/>
        </authorList>
    </citation>
    <scope>NUCLEOTIDE SEQUENCE [LARGE SCALE GENOMIC DNA]</scope>
    <source>
        <strain evidence="10">ATCC 700200</strain>
    </source>
</reference>
<feature type="transmembrane region" description="Helical" evidence="7">
    <location>
        <begin position="228"/>
        <end position="245"/>
    </location>
</feature>
<comment type="subcellular location">
    <subcellularLocation>
        <location evidence="1">Cell membrane</location>
        <topology evidence="1">Multi-pass membrane protein</topology>
    </subcellularLocation>
</comment>
<comment type="similarity">
    <text evidence="2">Belongs to the acyltransferase 3 family.</text>
</comment>
<keyword evidence="10" id="KW-1185">Reference proteome</keyword>
<keyword evidence="3" id="KW-1003">Cell membrane</keyword>
<protein>
    <submittedName>
        <fullName evidence="9">Surface polysaccharide O-acyltransferase, integral membrane enzyme</fullName>
    </submittedName>
</protein>
<evidence type="ECO:0000256" key="1">
    <source>
        <dbReference type="ARBA" id="ARBA00004651"/>
    </source>
</evidence>
<keyword evidence="9" id="KW-0012">Acyltransferase</keyword>
<feature type="domain" description="Acyltransferase 3" evidence="8">
    <location>
        <begin position="8"/>
        <end position="304"/>
    </location>
</feature>
<proteinExistence type="inferred from homology"/>
<feature type="transmembrane region" description="Helical" evidence="7">
    <location>
        <begin position="12"/>
        <end position="28"/>
    </location>
</feature>
<feature type="transmembrane region" description="Helical" evidence="7">
    <location>
        <begin position="173"/>
        <end position="190"/>
    </location>
</feature>
<keyword evidence="6 7" id="KW-0472">Membrane</keyword>
<accession>A0A1T4YMU1</accession>
<evidence type="ECO:0000256" key="7">
    <source>
        <dbReference type="SAM" id="Phobius"/>
    </source>
</evidence>
<feature type="transmembrane region" description="Helical" evidence="7">
    <location>
        <begin position="197"/>
        <end position="216"/>
    </location>
</feature>
<feature type="transmembrane region" description="Helical" evidence="7">
    <location>
        <begin position="75"/>
        <end position="92"/>
    </location>
</feature>
<evidence type="ECO:0000256" key="4">
    <source>
        <dbReference type="ARBA" id="ARBA00022692"/>
    </source>
</evidence>
<dbReference type="GO" id="GO:0009246">
    <property type="term" value="P:enterobacterial common antigen biosynthetic process"/>
    <property type="evidence" value="ECO:0007669"/>
    <property type="project" value="TreeGrafter"/>
</dbReference>
<dbReference type="GO" id="GO:0016413">
    <property type="term" value="F:O-acetyltransferase activity"/>
    <property type="evidence" value="ECO:0007669"/>
    <property type="project" value="TreeGrafter"/>
</dbReference>
<dbReference type="STRING" id="48467.SAMN02745166_03746"/>
<dbReference type="Pfam" id="PF01757">
    <property type="entry name" value="Acyl_transf_3"/>
    <property type="match status" value="1"/>
</dbReference>
<feature type="transmembrane region" description="Helical" evidence="7">
    <location>
        <begin position="290"/>
        <end position="311"/>
    </location>
</feature>
<name>A0A1T4YMU1_9BACT</name>
<evidence type="ECO:0000313" key="9">
    <source>
        <dbReference type="EMBL" id="SKB03030.1"/>
    </source>
</evidence>
<feature type="transmembrane region" description="Helical" evidence="7">
    <location>
        <begin position="252"/>
        <end position="270"/>
    </location>
</feature>
<dbReference type="AlphaFoldDB" id="A0A1T4YMU1"/>
<feature type="transmembrane region" description="Helical" evidence="7">
    <location>
        <begin position="144"/>
        <end position="161"/>
    </location>
</feature>
<dbReference type="PANTHER" id="PTHR40074">
    <property type="entry name" value="O-ACETYLTRANSFERASE WECH"/>
    <property type="match status" value="1"/>
</dbReference>
<keyword evidence="9" id="KW-0808">Transferase</keyword>
<sequence>MDAQRNVTLDLWRLFFAFGVVIIHLAPNQPHAEWLGGSFNVFCVPFFIVIGLFYFDRKQNRSGSFSWSKLHELHLHRLLLPYLFWTLAYLGMRGAKHAFQGESLHADLIGAAFYGESAVQMYFIPLLLTCQALLLGLRQLSGQKYVLGGTLIAASLLFSYVGSVRHYFGFDHAVEMSCLYVAAAVLLGKVQRLDWRWLKGVLSAAIGGALLFLTLTEKPWLDSMYMKPLAGYAAASFALALPAISSKSLSKTLLTLLSCSYGIYLMHHAWIEVIEFAAQKSGHPLPPYSVPGKMVIALLICACCVASIGIIRLNPMARRFLLGEGSAAKSRP</sequence>
<keyword evidence="5 7" id="KW-1133">Transmembrane helix</keyword>
<evidence type="ECO:0000313" key="10">
    <source>
        <dbReference type="Proteomes" id="UP000190774"/>
    </source>
</evidence>
<evidence type="ECO:0000259" key="8">
    <source>
        <dbReference type="Pfam" id="PF01757"/>
    </source>
</evidence>
<keyword evidence="4 7" id="KW-0812">Transmembrane</keyword>
<dbReference type="PANTHER" id="PTHR40074:SF2">
    <property type="entry name" value="O-ACETYLTRANSFERASE WECH"/>
    <property type="match status" value="1"/>
</dbReference>
<evidence type="ECO:0000256" key="2">
    <source>
        <dbReference type="ARBA" id="ARBA00007400"/>
    </source>
</evidence>
<dbReference type="InterPro" id="IPR002656">
    <property type="entry name" value="Acyl_transf_3_dom"/>
</dbReference>
<dbReference type="EMBL" id="FUYE01000014">
    <property type="protein sequence ID" value="SKB03030.1"/>
    <property type="molecule type" value="Genomic_DNA"/>
</dbReference>
<evidence type="ECO:0000256" key="3">
    <source>
        <dbReference type="ARBA" id="ARBA00022475"/>
    </source>
</evidence>
<gene>
    <name evidence="9" type="ORF">SAMN02745166_03746</name>
</gene>
<dbReference type="GO" id="GO:0005886">
    <property type="term" value="C:plasma membrane"/>
    <property type="evidence" value="ECO:0007669"/>
    <property type="project" value="UniProtKB-SubCell"/>
</dbReference>
<evidence type="ECO:0000256" key="5">
    <source>
        <dbReference type="ARBA" id="ARBA00022989"/>
    </source>
</evidence>
<organism evidence="9 10">
    <name type="scientific">Prosthecobacter debontii</name>
    <dbReference type="NCBI Taxonomy" id="48467"/>
    <lineage>
        <taxon>Bacteria</taxon>
        <taxon>Pseudomonadati</taxon>
        <taxon>Verrucomicrobiota</taxon>
        <taxon>Verrucomicrobiia</taxon>
        <taxon>Verrucomicrobiales</taxon>
        <taxon>Verrucomicrobiaceae</taxon>
        <taxon>Prosthecobacter</taxon>
    </lineage>
</organism>
<evidence type="ECO:0000256" key="6">
    <source>
        <dbReference type="ARBA" id="ARBA00023136"/>
    </source>
</evidence>
<feature type="transmembrane region" description="Helical" evidence="7">
    <location>
        <begin position="112"/>
        <end position="137"/>
    </location>
</feature>
<dbReference type="Proteomes" id="UP000190774">
    <property type="component" value="Unassembled WGS sequence"/>
</dbReference>
<feature type="transmembrane region" description="Helical" evidence="7">
    <location>
        <begin position="34"/>
        <end position="55"/>
    </location>
</feature>
<dbReference type="RefSeq" id="WP_176159521.1">
    <property type="nucleotide sequence ID" value="NZ_FUYE01000014.1"/>
</dbReference>